<gene>
    <name evidence="1" type="ORF">WM2015_2159</name>
</gene>
<dbReference type="AlphaFoldDB" id="A0A0K0XY11"/>
<dbReference type="KEGG" id="wma:WM2015_2159"/>
<sequence length="97" mass="10281">MNAICKQLVALILIIGLNGLALAQDPQQVDINTASATELAEVLVGIGPSKAEAIVAYREANGAFEHIDELISVRGIGLSTVDRNRDRILLDSPDDEG</sequence>
<keyword evidence="2" id="KW-1185">Reference proteome</keyword>
<organism evidence="1 2">
    <name type="scientific">Wenzhouxiangella marina</name>
    <dbReference type="NCBI Taxonomy" id="1579979"/>
    <lineage>
        <taxon>Bacteria</taxon>
        <taxon>Pseudomonadati</taxon>
        <taxon>Pseudomonadota</taxon>
        <taxon>Gammaproteobacteria</taxon>
        <taxon>Chromatiales</taxon>
        <taxon>Wenzhouxiangellaceae</taxon>
        <taxon>Wenzhouxiangella</taxon>
    </lineage>
</organism>
<evidence type="ECO:0000313" key="1">
    <source>
        <dbReference type="EMBL" id="AKS42522.1"/>
    </source>
</evidence>
<dbReference type="EMBL" id="CP012154">
    <property type="protein sequence ID" value="AKS42522.1"/>
    <property type="molecule type" value="Genomic_DNA"/>
</dbReference>
<dbReference type="GO" id="GO:0015627">
    <property type="term" value="C:type II protein secretion system complex"/>
    <property type="evidence" value="ECO:0007669"/>
    <property type="project" value="TreeGrafter"/>
</dbReference>
<proteinExistence type="predicted"/>
<protein>
    <submittedName>
        <fullName evidence="1">DNA transport competence protein</fullName>
    </submittedName>
</protein>
<dbReference type="PATRIC" id="fig|1579979.3.peg.2205"/>
<dbReference type="Pfam" id="PF12836">
    <property type="entry name" value="HHH_3"/>
    <property type="match status" value="1"/>
</dbReference>
<dbReference type="Gene3D" id="1.10.150.280">
    <property type="entry name" value="AF1531-like domain"/>
    <property type="match status" value="1"/>
</dbReference>
<dbReference type="InterPro" id="IPR010994">
    <property type="entry name" value="RuvA_2-like"/>
</dbReference>
<accession>A0A0K0XY11</accession>
<dbReference type="GO" id="GO:0015628">
    <property type="term" value="P:protein secretion by the type II secretion system"/>
    <property type="evidence" value="ECO:0007669"/>
    <property type="project" value="TreeGrafter"/>
</dbReference>
<dbReference type="NCBIfam" id="TIGR00426">
    <property type="entry name" value="competence protein ComEA helix-hairpin-helix repeat region"/>
    <property type="match status" value="1"/>
</dbReference>
<dbReference type="PANTHER" id="PTHR21180:SF32">
    <property type="entry name" value="ENDONUCLEASE_EXONUCLEASE_PHOSPHATASE FAMILY DOMAIN-CONTAINING PROTEIN 1"/>
    <property type="match status" value="1"/>
</dbReference>
<dbReference type="SUPFAM" id="SSF47781">
    <property type="entry name" value="RuvA domain 2-like"/>
    <property type="match status" value="1"/>
</dbReference>
<evidence type="ECO:0000313" key="2">
    <source>
        <dbReference type="Proteomes" id="UP000066624"/>
    </source>
</evidence>
<dbReference type="InterPro" id="IPR004509">
    <property type="entry name" value="Competence_ComEA_HhH"/>
</dbReference>
<dbReference type="RefSeq" id="WP_049726076.1">
    <property type="nucleotide sequence ID" value="NZ_CP012154.1"/>
</dbReference>
<dbReference type="Proteomes" id="UP000066624">
    <property type="component" value="Chromosome"/>
</dbReference>
<dbReference type="OrthoDB" id="7510573at2"/>
<dbReference type="PANTHER" id="PTHR21180">
    <property type="entry name" value="ENDONUCLEASE/EXONUCLEASE/PHOSPHATASE FAMILY DOMAIN-CONTAINING PROTEIN 1"/>
    <property type="match status" value="1"/>
</dbReference>
<name>A0A0K0XY11_9GAMM</name>
<dbReference type="InterPro" id="IPR051675">
    <property type="entry name" value="Endo/Exo/Phosphatase_dom_1"/>
</dbReference>
<reference evidence="1 2" key="1">
    <citation type="submission" date="2015-07" db="EMBL/GenBank/DDBJ databases">
        <authorList>
            <person name="Noorani M."/>
        </authorList>
    </citation>
    <scope>NUCLEOTIDE SEQUENCE [LARGE SCALE GENOMIC DNA]</scope>
    <source>
        <strain evidence="1 2">KCTC 42284</strain>
    </source>
</reference>
<dbReference type="STRING" id="1579979.WM2015_2159"/>